<dbReference type="RefSeq" id="WP_241274632.1">
    <property type="nucleotide sequence ID" value="NZ_JAKZGS010000005.1"/>
</dbReference>
<accession>A0ABS9UND5</accession>
<dbReference type="Gene3D" id="1.10.287.1040">
    <property type="entry name" value="Exonuclease VII, small subunit"/>
    <property type="match status" value="1"/>
</dbReference>
<dbReference type="Proteomes" id="UP001165488">
    <property type="component" value="Unassembled WGS sequence"/>
</dbReference>
<evidence type="ECO:0000256" key="3">
    <source>
        <dbReference type="ARBA" id="ARBA00022722"/>
    </source>
</evidence>
<dbReference type="EMBL" id="JAKZGS010000005">
    <property type="protein sequence ID" value="MCH7398121.1"/>
    <property type="molecule type" value="Genomic_DNA"/>
</dbReference>
<evidence type="ECO:0000256" key="1">
    <source>
        <dbReference type="ARBA" id="ARBA00009998"/>
    </source>
</evidence>
<keyword evidence="8" id="KW-1185">Reference proteome</keyword>
<evidence type="ECO:0000313" key="8">
    <source>
        <dbReference type="Proteomes" id="UP001165488"/>
    </source>
</evidence>
<dbReference type="GO" id="GO:0008855">
    <property type="term" value="F:exodeoxyribonuclease VII activity"/>
    <property type="evidence" value="ECO:0007669"/>
    <property type="project" value="UniProtKB-EC"/>
</dbReference>
<sequence length="63" mass="7110">MESSNLSYDKALARIEEIVVKLESGEEGIDQLSSLVKEAAVLVKRCKIKLRLTEEEINKAFED</sequence>
<comment type="similarity">
    <text evidence="1">Belongs to the XseB family.</text>
</comment>
<evidence type="ECO:0000256" key="5">
    <source>
        <dbReference type="ARBA" id="ARBA00022839"/>
    </source>
</evidence>
<dbReference type="InterPro" id="IPR037004">
    <property type="entry name" value="Exonuc_VII_ssu_sf"/>
</dbReference>
<evidence type="ECO:0000313" key="7">
    <source>
        <dbReference type="EMBL" id="MCH7398121.1"/>
    </source>
</evidence>
<dbReference type="NCBIfam" id="TIGR01280">
    <property type="entry name" value="xseB"/>
    <property type="match status" value="1"/>
</dbReference>
<dbReference type="EC" id="3.1.11.6" evidence="6"/>
<keyword evidence="4 7" id="KW-0378">Hydrolase</keyword>
<evidence type="ECO:0000256" key="2">
    <source>
        <dbReference type="ARBA" id="ARBA00022490"/>
    </source>
</evidence>
<keyword evidence="5" id="KW-0269">Exonuclease</keyword>
<reference evidence="7" key="1">
    <citation type="submission" date="2022-03" db="EMBL/GenBank/DDBJ databases">
        <title>De novo assembled genomes of Belliella spp. (Cyclobacteriaceae) strains.</title>
        <authorList>
            <person name="Szabo A."/>
            <person name="Korponai K."/>
            <person name="Felfoldi T."/>
        </authorList>
    </citation>
    <scope>NUCLEOTIDE SEQUENCE</scope>
    <source>
        <strain evidence="7">DSM 107340</strain>
    </source>
</reference>
<comment type="caution">
    <text evidence="7">The sequence shown here is derived from an EMBL/GenBank/DDBJ whole genome shotgun (WGS) entry which is preliminary data.</text>
</comment>
<keyword evidence="2" id="KW-0963">Cytoplasm</keyword>
<gene>
    <name evidence="7" type="primary">xseB</name>
    <name evidence="7" type="ORF">MM236_08985</name>
</gene>
<protein>
    <recommendedName>
        <fullName evidence="6">Exodeoxyribonuclease VII small subunit</fullName>
        <ecNumber evidence="6">3.1.11.6</ecNumber>
    </recommendedName>
</protein>
<dbReference type="Pfam" id="PF02609">
    <property type="entry name" value="Exonuc_VII_S"/>
    <property type="match status" value="1"/>
</dbReference>
<organism evidence="7 8">
    <name type="scientific">Belliella calami</name>
    <dbReference type="NCBI Taxonomy" id="2923436"/>
    <lineage>
        <taxon>Bacteria</taxon>
        <taxon>Pseudomonadati</taxon>
        <taxon>Bacteroidota</taxon>
        <taxon>Cytophagia</taxon>
        <taxon>Cytophagales</taxon>
        <taxon>Cyclobacteriaceae</taxon>
        <taxon>Belliella</taxon>
    </lineage>
</organism>
<evidence type="ECO:0000256" key="6">
    <source>
        <dbReference type="NCBIfam" id="TIGR01280"/>
    </source>
</evidence>
<dbReference type="InterPro" id="IPR003761">
    <property type="entry name" value="Exonuc_VII_S"/>
</dbReference>
<name>A0ABS9UND5_9BACT</name>
<proteinExistence type="inferred from homology"/>
<keyword evidence="3" id="KW-0540">Nuclease</keyword>
<dbReference type="SUPFAM" id="SSF116842">
    <property type="entry name" value="XseB-like"/>
    <property type="match status" value="1"/>
</dbReference>
<evidence type="ECO:0000256" key="4">
    <source>
        <dbReference type="ARBA" id="ARBA00022801"/>
    </source>
</evidence>